<dbReference type="EC" id="3.5.1.88" evidence="3"/>
<dbReference type="PIRSF" id="PIRSF004749">
    <property type="entry name" value="Pep_def"/>
    <property type="match status" value="1"/>
</dbReference>
<dbReference type="EMBL" id="FUZT01000020">
    <property type="protein sequence ID" value="SKC89740.1"/>
    <property type="molecule type" value="Genomic_DNA"/>
</dbReference>
<evidence type="ECO:0000313" key="4">
    <source>
        <dbReference type="EMBL" id="SKC89740.1"/>
    </source>
</evidence>
<dbReference type="HAMAP" id="MF_00163">
    <property type="entry name" value="Pep_deformylase"/>
    <property type="match status" value="1"/>
</dbReference>
<organism evidence="4 5">
    <name type="scientific">Maledivibacter halophilus</name>
    <dbReference type="NCBI Taxonomy" id="36842"/>
    <lineage>
        <taxon>Bacteria</taxon>
        <taxon>Bacillati</taxon>
        <taxon>Bacillota</taxon>
        <taxon>Clostridia</taxon>
        <taxon>Peptostreptococcales</taxon>
        <taxon>Caminicellaceae</taxon>
        <taxon>Maledivibacter</taxon>
    </lineage>
</organism>
<keyword evidence="3" id="KW-0378">Hydrolase</keyword>
<evidence type="ECO:0000256" key="3">
    <source>
        <dbReference type="HAMAP-Rule" id="MF_00163"/>
    </source>
</evidence>
<name>A0A1T5MND8_9FIRM</name>
<feature type="binding site" evidence="3">
    <location>
        <position position="141"/>
    </location>
    <ligand>
        <name>Fe cation</name>
        <dbReference type="ChEBI" id="CHEBI:24875"/>
    </ligand>
</feature>
<comment type="similarity">
    <text evidence="1 3">Belongs to the polypeptide deformylase family.</text>
</comment>
<accession>A0A1T5MND8</accession>
<keyword evidence="3" id="KW-0479">Metal-binding</keyword>
<keyword evidence="2 3" id="KW-0408">Iron</keyword>
<proteinExistence type="inferred from homology"/>
<dbReference type="RefSeq" id="WP_079495662.1">
    <property type="nucleotide sequence ID" value="NZ_FUZT01000020.1"/>
</dbReference>
<dbReference type="InterPro" id="IPR036821">
    <property type="entry name" value="Peptide_deformylase_sf"/>
</dbReference>
<dbReference type="Gene3D" id="3.90.45.10">
    <property type="entry name" value="Peptide deformylase"/>
    <property type="match status" value="1"/>
</dbReference>
<dbReference type="Pfam" id="PF01327">
    <property type="entry name" value="Pep_deformylase"/>
    <property type="match status" value="1"/>
</dbReference>
<dbReference type="PANTHER" id="PTHR10458">
    <property type="entry name" value="PEPTIDE DEFORMYLASE"/>
    <property type="match status" value="1"/>
</dbReference>
<dbReference type="PANTHER" id="PTHR10458:SF22">
    <property type="entry name" value="PEPTIDE DEFORMYLASE"/>
    <property type="match status" value="1"/>
</dbReference>
<feature type="active site" evidence="3">
    <location>
        <position position="138"/>
    </location>
</feature>
<comment type="cofactor">
    <cofactor evidence="3">
        <name>Fe(2+)</name>
        <dbReference type="ChEBI" id="CHEBI:29033"/>
    </cofactor>
    <text evidence="3">Binds 1 Fe(2+) ion.</text>
</comment>
<dbReference type="GO" id="GO:0046872">
    <property type="term" value="F:metal ion binding"/>
    <property type="evidence" value="ECO:0007669"/>
    <property type="project" value="UniProtKB-KW"/>
</dbReference>
<feature type="binding site" evidence="3">
    <location>
        <position position="95"/>
    </location>
    <ligand>
        <name>Fe cation</name>
        <dbReference type="ChEBI" id="CHEBI:24875"/>
    </ligand>
</feature>
<dbReference type="InterPro" id="IPR023635">
    <property type="entry name" value="Peptide_deformylase"/>
</dbReference>
<dbReference type="GO" id="GO:0006412">
    <property type="term" value="P:translation"/>
    <property type="evidence" value="ECO:0007669"/>
    <property type="project" value="UniProtKB-UniRule"/>
</dbReference>
<sequence length="165" mass="19593">MAVKKILLLGNEDLYKKSEEINRAEIIEVKEIAKDLHYTLMNFREKYKVGRAIAAPQIGYFKRLIYMNINDRPTIFINPKLQYLDNEMMEVWDDCMSFPNLLVKVKRYKRIKIYYKDLDWKDNILELEGDLSELLQHEYDHLDGILAVSKAIDGRSFKIKDSLNQ</sequence>
<evidence type="ECO:0000256" key="1">
    <source>
        <dbReference type="ARBA" id="ARBA00010759"/>
    </source>
</evidence>
<feature type="binding site" evidence="3">
    <location>
        <position position="137"/>
    </location>
    <ligand>
        <name>Fe cation</name>
        <dbReference type="ChEBI" id="CHEBI:24875"/>
    </ligand>
</feature>
<reference evidence="4 5" key="1">
    <citation type="submission" date="2017-02" db="EMBL/GenBank/DDBJ databases">
        <authorList>
            <person name="Peterson S.W."/>
        </authorList>
    </citation>
    <scope>NUCLEOTIDE SEQUENCE [LARGE SCALE GENOMIC DNA]</scope>
    <source>
        <strain evidence="4 5">M1</strain>
    </source>
</reference>
<gene>
    <name evidence="3" type="primary">def</name>
    <name evidence="4" type="ORF">SAMN02194393_05067</name>
</gene>
<dbReference type="STRING" id="36842.SAMN02194393_05067"/>
<dbReference type="AlphaFoldDB" id="A0A1T5MND8"/>
<dbReference type="PRINTS" id="PR01576">
    <property type="entry name" value="PDEFORMYLASE"/>
</dbReference>
<keyword evidence="3" id="KW-0648">Protein biosynthesis</keyword>
<dbReference type="SUPFAM" id="SSF56420">
    <property type="entry name" value="Peptide deformylase"/>
    <property type="match status" value="1"/>
</dbReference>
<evidence type="ECO:0000313" key="5">
    <source>
        <dbReference type="Proteomes" id="UP000190285"/>
    </source>
</evidence>
<keyword evidence="5" id="KW-1185">Reference proteome</keyword>
<comment type="function">
    <text evidence="3">Removes the formyl group from the N-terminal Met of newly synthesized proteins. Requires at least a dipeptide for an efficient rate of reaction. N-terminal L-methionine is a prerequisite for activity but the enzyme has broad specificity at other positions.</text>
</comment>
<comment type="catalytic activity">
    <reaction evidence="3">
        <text>N-terminal N-formyl-L-methionyl-[peptide] + H2O = N-terminal L-methionyl-[peptide] + formate</text>
        <dbReference type="Rhea" id="RHEA:24420"/>
        <dbReference type="Rhea" id="RHEA-COMP:10639"/>
        <dbReference type="Rhea" id="RHEA-COMP:10640"/>
        <dbReference type="ChEBI" id="CHEBI:15377"/>
        <dbReference type="ChEBI" id="CHEBI:15740"/>
        <dbReference type="ChEBI" id="CHEBI:49298"/>
        <dbReference type="ChEBI" id="CHEBI:64731"/>
        <dbReference type="EC" id="3.5.1.88"/>
    </reaction>
</comment>
<dbReference type="Proteomes" id="UP000190285">
    <property type="component" value="Unassembled WGS sequence"/>
</dbReference>
<dbReference type="GO" id="GO:0042586">
    <property type="term" value="F:peptide deformylase activity"/>
    <property type="evidence" value="ECO:0007669"/>
    <property type="project" value="UniProtKB-UniRule"/>
</dbReference>
<dbReference type="OrthoDB" id="9784988at2"/>
<dbReference type="CDD" id="cd00487">
    <property type="entry name" value="Pep_deformylase"/>
    <property type="match status" value="1"/>
</dbReference>
<protein>
    <recommendedName>
        <fullName evidence="3">Peptide deformylase</fullName>
        <shortName evidence="3">PDF</shortName>
        <ecNumber evidence="3">3.5.1.88</ecNumber>
    </recommendedName>
    <alternativeName>
        <fullName evidence="3">Polypeptide deformylase</fullName>
    </alternativeName>
</protein>
<evidence type="ECO:0000256" key="2">
    <source>
        <dbReference type="ARBA" id="ARBA00023004"/>
    </source>
</evidence>